<dbReference type="SUPFAM" id="SSF51197">
    <property type="entry name" value="Clavaminate synthase-like"/>
    <property type="match status" value="1"/>
</dbReference>
<keyword evidence="3" id="KW-0408">Iron</keyword>
<evidence type="ECO:0000313" key="8">
    <source>
        <dbReference type="Proteomes" id="UP000618795"/>
    </source>
</evidence>
<dbReference type="GO" id="GO:0017000">
    <property type="term" value="P:antibiotic biosynthetic process"/>
    <property type="evidence" value="ECO:0007669"/>
    <property type="project" value="UniProtKB-KW"/>
</dbReference>
<name>A0A918MBM5_9ACTN</name>
<evidence type="ECO:0000256" key="3">
    <source>
        <dbReference type="ARBA" id="ARBA00023004"/>
    </source>
</evidence>
<dbReference type="InterPro" id="IPR050295">
    <property type="entry name" value="Plant_2OG-oxidoreductases"/>
</dbReference>
<dbReference type="Pfam" id="PF03171">
    <property type="entry name" value="2OG-FeII_Oxy"/>
    <property type="match status" value="1"/>
</dbReference>
<organism evidence="7 8">
    <name type="scientific">Streptomyces filipinensis</name>
    <dbReference type="NCBI Taxonomy" id="66887"/>
    <lineage>
        <taxon>Bacteria</taxon>
        <taxon>Bacillati</taxon>
        <taxon>Actinomycetota</taxon>
        <taxon>Actinomycetes</taxon>
        <taxon>Kitasatosporales</taxon>
        <taxon>Streptomycetaceae</taxon>
        <taxon>Streptomyces</taxon>
    </lineage>
</organism>
<dbReference type="PROSITE" id="PS51471">
    <property type="entry name" value="FE2OG_OXY"/>
    <property type="match status" value="1"/>
</dbReference>
<dbReference type="Gene3D" id="2.60.120.330">
    <property type="entry name" value="B-lactam Antibiotic, Isopenicillin N Synthase, Chain"/>
    <property type="match status" value="1"/>
</dbReference>
<dbReference type="AlphaFoldDB" id="A0A918MBM5"/>
<feature type="compositionally biased region" description="Pro residues" evidence="5">
    <location>
        <begin position="159"/>
        <end position="168"/>
    </location>
</feature>
<sequence>MLRWQAEALRVSREVLRALGAALGQDEGYFDQWFDDEAAVHVKIVHYPPRAAEDADQGVGAHKDYGYLALLQQDEVDGLQVRRQDGEWIDAVPVPNAFVFNIGEMLEMATQGYLKATQHRVVSPQSGRAPLLHPLLPRPAPRRDRDATDKVERSGAEPGPQPVVIPLW</sequence>
<keyword evidence="8" id="KW-1185">Reference proteome</keyword>
<evidence type="ECO:0000256" key="2">
    <source>
        <dbReference type="ARBA" id="ARBA00022723"/>
    </source>
</evidence>
<proteinExistence type="predicted"/>
<evidence type="ECO:0000313" key="7">
    <source>
        <dbReference type="EMBL" id="GGU93514.1"/>
    </source>
</evidence>
<dbReference type="PANTHER" id="PTHR47991">
    <property type="entry name" value="OXOGLUTARATE/IRON-DEPENDENT DIOXYGENASE"/>
    <property type="match status" value="1"/>
</dbReference>
<gene>
    <name evidence="7" type="ORF">GCM10010260_30670</name>
</gene>
<accession>A0A918MBM5</accession>
<dbReference type="InterPro" id="IPR005123">
    <property type="entry name" value="Oxoglu/Fe-dep_dioxygenase_dom"/>
</dbReference>
<evidence type="ECO:0000256" key="5">
    <source>
        <dbReference type="SAM" id="MobiDB-lite"/>
    </source>
</evidence>
<dbReference type="GO" id="GO:0046872">
    <property type="term" value="F:metal ion binding"/>
    <property type="evidence" value="ECO:0007669"/>
    <property type="project" value="UniProtKB-KW"/>
</dbReference>
<reference evidence="7" key="2">
    <citation type="submission" date="2020-09" db="EMBL/GenBank/DDBJ databases">
        <authorList>
            <person name="Sun Q."/>
            <person name="Ohkuma M."/>
        </authorList>
    </citation>
    <scope>NUCLEOTIDE SEQUENCE</scope>
    <source>
        <strain evidence="7">JCM 4369</strain>
    </source>
</reference>
<evidence type="ECO:0000259" key="6">
    <source>
        <dbReference type="PROSITE" id="PS51471"/>
    </source>
</evidence>
<feature type="region of interest" description="Disordered" evidence="5">
    <location>
        <begin position="124"/>
        <end position="168"/>
    </location>
</feature>
<comment type="caution">
    <text evidence="7">The sequence shown here is derived from an EMBL/GenBank/DDBJ whole genome shotgun (WGS) entry which is preliminary data.</text>
</comment>
<comment type="pathway">
    <text evidence="1">Antibiotic biosynthesis.</text>
</comment>
<dbReference type="EMBL" id="BMTD01000005">
    <property type="protein sequence ID" value="GGU93514.1"/>
    <property type="molecule type" value="Genomic_DNA"/>
</dbReference>
<dbReference type="Proteomes" id="UP000618795">
    <property type="component" value="Unassembled WGS sequence"/>
</dbReference>
<dbReference type="InterPro" id="IPR027443">
    <property type="entry name" value="IPNS-like_sf"/>
</dbReference>
<reference evidence="7" key="1">
    <citation type="journal article" date="2014" name="Int. J. Syst. Evol. Microbiol.">
        <title>Complete genome sequence of Corynebacterium casei LMG S-19264T (=DSM 44701T), isolated from a smear-ripened cheese.</title>
        <authorList>
            <consortium name="US DOE Joint Genome Institute (JGI-PGF)"/>
            <person name="Walter F."/>
            <person name="Albersmeier A."/>
            <person name="Kalinowski J."/>
            <person name="Ruckert C."/>
        </authorList>
    </citation>
    <scope>NUCLEOTIDE SEQUENCE</scope>
    <source>
        <strain evidence="7">JCM 4369</strain>
    </source>
</reference>
<evidence type="ECO:0000256" key="1">
    <source>
        <dbReference type="ARBA" id="ARBA00004792"/>
    </source>
</evidence>
<evidence type="ECO:0000256" key="4">
    <source>
        <dbReference type="ARBA" id="ARBA00023194"/>
    </source>
</evidence>
<protein>
    <recommendedName>
        <fullName evidence="6">Fe2OG dioxygenase domain-containing protein</fullName>
    </recommendedName>
</protein>
<feature type="compositionally biased region" description="Basic and acidic residues" evidence="5">
    <location>
        <begin position="141"/>
        <end position="155"/>
    </location>
</feature>
<feature type="domain" description="Fe2OG dioxygenase" evidence="6">
    <location>
        <begin position="38"/>
        <end position="139"/>
    </location>
</feature>
<keyword evidence="2" id="KW-0479">Metal-binding</keyword>
<keyword evidence="4" id="KW-0045">Antibiotic biosynthesis</keyword>
<dbReference type="InterPro" id="IPR044861">
    <property type="entry name" value="IPNS-like_FE2OG_OXY"/>
</dbReference>